<dbReference type="PANTHER" id="PTHR24349">
    <property type="entry name" value="SERINE/THREONINE-PROTEIN KINASE"/>
    <property type="match status" value="1"/>
</dbReference>
<dbReference type="Pfam" id="PF00069">
    <property type="entry name" value="Pkinase"/>
    <property type="match status" value="1"/>
</dbReference>
<organism evidence="19">
    <name type="scientific">Sesamum radiatum</name>
    <name type="common">Black benniseed</name>
    <dbReference type="NCBI Taxonomy" id="300843"/>
    <lineage>
        <taxon>Eukaryota</taxon>
        <taxon>Viridiplantae</taxon>
        <taxon>Streptophyta</taxon>
        <taxon>Embryophyta</taxon>
        <taxon>Tracheophyta</taxon>
        <taxon>Spermatophyta</taxon>
        <taxon>Magnoliopsida</taxon>
        <taxon>eudicotyledons</taxon>
        <taxon>Gunneridae</taxon>
        <taxon>Pentapetalae</taxon>
        <taxon>asterids</taxon>
        <taxon>lamiids</taxon>
        <taxon>Lamiales</taxon>
        <taxon>Pedaliaceae</taxon>
        <taxon>Sesamum</taxon>
    </lineage>
</organism>
<sequence>MGNTCVGPGISKNGIFQSVSAAMWRSPVPDNNAGSVNGENAKNETPVEPESTVSVQSTPPEQLTMPKPEPKQEQPANNKKPMKRNTSAGLRTDSVLQRKTGNLKEFFSIGKKLGQGQFGTTFLCVETATGIQYACKSIAKRKLLTDEDVEDVRREIQIMHHLAGHPNVISIKGAYEDVVAVHLIMELCAGGELFDRIIQRGHYTERKAAELTRTIVGVVEACHSLGVMHRDLKPENFLFVDQKEDSLLKTIDFGLSIFFKPGEKFNDVVGSPYYVAPEVLRKRYGPEADVWSAGVIVYILLSGVPPFWAESEQGIFEQVLHGDLDFTSDPWPSISEDAKDLVRKMLVRDPKRRLTAHEVLFLSRMKHFSAMNRLKKMALRVIAESLSEDEIAGLKEMFKMIDTDNSGQITFEELKVGLKRVGANLKESEIYDLMQAVIFESENLSCEELFLRLFGSCYDRLSTRSRSILSNCRIAEADVDNSGTIDYGEFIAATLHLNKIEREDHLFTAFSYFDKDGSGYITPDELQQACVEFGFDDTRLEEMIREVDQDNDGRIDYNEFVTMMQKGNQKRFGEQLQHKF</sequence>
<accession>A0AAW2JZE9</accession>
<evidence type="ECO:0000256" key="16">
    <source>
        <dbReference type="SAM" id="MobiDB-lite"/>
    </source>
</evidence>
<feature type="compositionally biased region" description="Polar residues" evidence="16">
    <location>
        <begin position="51"/>
        <end position="61"/>
    </location>
</feature>
<feature type="domain" description="Protein kinase" evidence="17">
    <location>
        <begin position="107"/>
        <end position="368"/>
    </location>
</feature>
<comment type="similarity">
    <text evidence="12">Belongs to the protein kinase superfamily. Ser/Thr protein kinase family. CDPK subfamily.</text>
</comment>
<dbReference type="FunFam" id="1.10.238.10:FF:000003">
    <property type="entry name" value="Calmodulin A"/>
    <property type="match status" value="1"/>
</dbReference>
<dbReference type="InterPro" id="IPR050205">
    <property type="entry name" value="CDPK_Ser/Thr_kinases"/>
</dbReference>
<evidence type="ECO:0000256" key="14">
    <source>
        <dbReference type="ARBA" id="ARBA00048679"/>
    </source>
</evidence>
<protein>
    <recommendedName>
        <fullName evidence="2">non-specific serine/threonine protein kinase</fullName>
        <ecNumber evidence="2">2.7.11.1</ecNumber>
    </recommendedName>
</protein>
<dbReference type="SUPFAM" id="SSF56112">
    <property type="entry name" value="Protein kinase-like (PK-like)"/>
    <property type="match status" value="1"/>
</dbReference>
<dbReference type="CDD" id="cd05117">
    <property type="entry name" value="STKc_CAMK"/>
    <property type="match status" value="1"/>
</dbReference>
<dbReference type="InterPro" id="IPR017441">
    <property type="entry name" value="Protein_kinase_ATP_BS"/>
</dbReference>
<dbReference type="EMBL" id="JACGWJ010000031">
    <property type="protein sequence ID" value="KAL0299095.1"/>
    <property type="molecule type" value="Genomic_DNA"/>
</dbReference>
<comment type="catalytic activity">
    <reaction evidence="13">
        <text>L-threonyl-[protein] + ATP = O-phospho-L-threonyl-[protein] + ADP + H(+)</text>
        <dbReference type="Rhea" id="RHEA:46608"/>
        <dbReference type="Rhea" id="RHEA-COMP:11060"/>
        <dbReference type="Rhea" id="RHEA-COMP:11605"/>
        <dbReference type="ChEBI" id="CHEBI:15378"/>
        <dbReference type="ChEBI" id="CHEBI:30013"/>
        <dbReference type="ChEBI" id="CHEBI:30616"/>
        <dbReference type="ChEBI" id="CHEBI:61977"/>
        <dbReference type="ChEBI" id="CHEBI:456216"/>
        <dbReference type="EC" id="2.7.11.1"/>
    </reaction>
</comment>
<dbReference type="InterPro" id="IPR008271">
    <property type="entry name" value="Ser/Thr_kinase_AS"/>
</dbReference>
<dbReference type="FunFam" id="3.30.200.20:FF:000004">
    <property type="entry name" value="Calcium-dependent protein kinase 1"/>
    <property type="match status" value="1"/>
</dbReference>
<reference evidence="19" key="2">
    <citation type="journal article" date="2024" name="Plant">
        <title>Genomic evolution and insights into agronomic trait innovations of Sesamum species.</title>
        <authorList>
            <person name="Miao H."/>
            <person name="Wang L."/>
            <person name="Qu L."/>
            <person name="Liu H."/>
            <person name="Sun Y."/>
            <person name="Le M."/>
            <person name="Wang Q."/>
            <person name="Wei S."/>
            <person name="Zheng Y."/>
            <person name="Lin W."/>
            <person name="Duan Y."/>
            <person name="Cao H."/>
            <person name="Xiong S."/>
            <person name="Wang X."/>
            <person name="Wei L."/>
            <person name="Li C."/>
            <person name="Ma Q."/>
            <person name="Ju M."/>
            <person name="Zhao R."/>
            <person name="Li G."/>
            <person name="Mu C."/>
            <person name="Tian Q."/>
            <person name="Mei H."/>
            <person name="Zhang T."/>
            <person name="Gao T."/>
            <person name="Zhang H."/>
        </authorList>
    </citation>
    <scope>NUCLEOTIDE SEQUENCE</scope>
    <source>
        <strain evidence="19">G02</strain>
    </source>
</reference>
<evidence type="ECO:0000256" key="7">
    <source>
        <dbReference type="ARBA" id="ARBA00022737"/>
    </source>
</evidence>
<dbReference type="Gene3D" id="1.10.238.10">
    <property type="entry name" value="EF-hand"/>
    <property type="match status" value="1"/>
</dbReference>
<dbReference type="InterPro" id="IPR002048">
    <property type="entry name" value="EF_hand_dom"/>
</dbReference>
<evidence type="ECO:0000256" key="15">
    <source>
        <dbReference type="PROSITE-ProRule" id="PRU10141"/>
    </source>
</evidence>
<evidence type="ECO:0000256" key="5">
    <source>
        <dbReference type="ARBA" id="ARBA00022679"/>
    </source>
</evidence>
<comment type="similarity">
    <text evidence="1">Belongs to the protein kinase superfamily. CAMK Ser/Thr protein kinase family. CaMK subfamily.</text>
</comment>
<comment type="catalytic activity">
    <reaction evidence="14">
        <text>L-seryl-[protein] + ATP = O-phospho-L-seryl-[protein] + ADP + H(+)</text>
        <dbReference type="Rhea" id="RHEA:17989"/>
        <dbReference type="Rhea" id="RHEA-COMP:9863"/>
        <dbReference type="Rhea" id="RHEA-COMP:11604"/>
        <dbReference type="ChEBI" id="CHEBI:15378"/>
        <dbReference type="ChEBI" id="CHEBI:29999"/>
        <dbReference type="ChEBI" id="CHEBI:30616"/>
        <dbReference type="ChEBI" id="CHEBI:83421"/>
        <dbReference type="ChEBI" id="CHEBI:456216"/>
        <dbReference type="EC" id="2.7.11.1"/>
    </reaction>
</comment>
<evidence type="ECO:0000313" key="19">
    <source>
        <dbReference type="EMBL" id="KAL0299095.1"/>
    </source>
</evidence>
<evidence type="ECO:0000259" key="18">
    <source>
        <dbReference type="PROSITE" id="PS50222"/>
    </source>
</evidence>
<feature type="compositionally biased region" description="Polar residues" evidence="16">
    <location>
        <begin position="84"/>
        <end position="95"/>
    </location>
</feature>
<dbReference type="InterPro" id="IPR011992">
    <property type="entry name" value="EF-hand-dom_pair"/>
</dbReference>
<evidence type="ECO:0000256" key="1">
    <source>
        <dbReference type="ARBA" id="ARBA00005354"/>
    </source>
</evidence>
<keyword evidence="6" id="KW-0479">Metal-binding</keyword>
<dbReference type="GO" id="GO:0004674">
    <property type="term" value="F:protein serine/threonine kinase activity"/>
    <property type="evidence" value="ECO:0007669"/>
    <property type="project" value="UniProtKB-KW"/>
</dbReference>
<keyword evidence="5" id="KW-0808">Transferase</keyword>
<evidence type="ECO:0000259" key="17">
    <source>
        <dbReference type="PROSITE" id="PS50011"/>
    </source>
</evidence>
<dbReference type="FunFam" id="1.10.510.10:FF:000249">
    <property type="entry name" value="Calcium-dependent protein kinase SK5"/>
    <property type="match status" value="1"/>
</dbReference>
<dbReference type="GO" id="GO:0005524">
    <property type="term" value="F:ATP binding"/>
    <property type="evidence" value="ECO:0007669"/>
    <property type="project" value="UniProtKB-UniRule"/>
</dbReference>
<dbReference type="InterPro" id="IPR011009">
    <property type="entry name" value="Kinase-like_dom_sf"/>
</dbReference>
<dbReference type="AlphaFoldDB" id="A0AAW2JZE9"/>
<dbReference type="GO" id="GO:0005509">
    <property type="term" value="F:calcium ion binding"/>
    <property type="evidence" value="ECO:0007669"/>
    <property type="project" value="InterPro"/>
</dbReference>
<feature type="binding site" evidence="15">
    <location>
        <position position="140"/>
    </location>
    <ligand>
        <name>ATP</name>
        <dbReference type="ChEBI" id="CHEBI:30616"/>
    </ligand>
</feature>
<dbReference type="SMART" id="SM00220">
    <property type="entry name" value="S_TKc"/>
    <property type="match status" value="1"/>
</dbReference>
<evidence type="ECO:0000256" key="11">
    <source>
        <dbReference type="ARBA" id="ARBA00022840"/>
    </source>
</evidence>
<dbReference type="PROSITE" id="PS00107">
    <property type="entry name" value="PROTEIN_KINASE_ATP"/>
    <property type="match status" value="1"/>
</dbReference>
<dbReference type="Pfam" id="PF13499">
    <property type="entry name" value="EF-hand_7"/>
    <property type="match status" value="1"/>
</dbReference>
<evidence type="ECO:0000256" key="13">
    <source>
        <dbReference type="ARBA" id="ARBA00047899"/>
    </source>
</evidence>
<dbReference type="SUPFAM" id="SSF47473">
    <property type="entry name" value="EF-hand"/>
    <property type="match status" value="1"/>
</dbReference>
<keyword evidence="11 15" id="KW-0067">ATP-binding</keyword>
<gene>
    <name evidence="19" type="ORF">Sradi_6569300</name>
</gene>
<evidence type="ECO:0000256" key="10">
    <source>
        <dbReference type="ARBA" id="ARBA00022837"/>
    </source>
</evidence>
<dbReference type="Gene3D" id="1.10.510.10">
    <property type="entry name" value="Transferase(Phosphotransferase) domain 1"/>
    <property type="match status" value="1"/>
</dbReference>
<evidence type="ECO:0000256" key="4">
    <source>
        <dbReference type="ARBA" id="ARBA00022553"/>
    </source>
</evidence>
<feature type="domain" description="EF-hand" evidence="18">
    <location>
        <begin position="537"/>
        <end position="570"/>
    </location>
</feature>
<keyword evidence="9 19" id="KW-0418">Kinase</keyword>
<dbReference type="Gene3D" id="3.30.200.20">
    <property type="entry name" value="Phosphorylase Kinase, domain 1"/>
    <property type="match status" value="1"/>
</dbReference>
<proteinExistence type="inferred from homology"/>
<evidence type="ECO:0000256" key="3">
    <source>
        <dbReference type="ARBA" id="ARBA00022527"/>
    </source>
</evidence>
<evidence type="ECO:0000256" key="8">
    <source>
        <dbReference type="ARBA" id="ARBA00022741"/>
    </source>
</evidence>
<dbReference type="InterPro" id="IPR000719">
    <property type="entry name" value="Prot_kinase_dom"/>
</dbReference>
<dbReference type="PROSITE" id="PS00018">
    <property type="entry name" value="EF_HAND_1"/>
    <property type="match status" value="4"/>
</dbReference>
<comment type="caution">
    <text evidence="19">The sequence shown here is derived from an EMBL/GenBank/DDBJ whole genome shotgun (WGS) entry which is preliminary data.</text>
</comment>
<dbReference type="SMART" id="SM00054">
    <property type="entry name" value="EFh"/>
    <property type="match status" value="4"/>
</dbReference>
<name>A0AAW2JZE9_SESRA</name>
<dbReference type="EC" id="2.7.11.1" evidence="2"/>
<feature type="domain" description="EF-hand" evidence="18">
    <location>
        <begin position="389"/>
        <end position="424"/>
    </location>
</feature>
<keyword evidence="3" id="KW-0723">Serine/threonine-protein kinase</keyword>
<dbReference type="PROSITE" id="PS50011">
    <property type="entry name" value="PROTEIN_KINASE_DOM"/>
    <property type="match status" value="1"/>
</dbReference>
<dbReference type="PROSITE" id="PS50222">
    <property type="entry name" value="EF_HAND_2"/>
    <property type="match status" value="3"/>
</dbReference>
<feature type="domain" description="EF-hand" evidence="18">
    <location>
        <begin position="501"/>
        <end position="536"/>
    </location>
</feature>
<dbReference type="CDD" id="cd00051">
    <property type="entry name" value="EFh"/>
    <property type="match status" value="1"/>
</dbReference>
<dbReference type="InterPro" id="IPR018247">
    <property type="entry name" value="EF_Hand_1_Ca_BS"/>
</dbReference>
<dbReference type="Pfam" id="PF00036">
    <property type="entry name" value="EF-hand_1"/>
    <property type="match status" value="1"/>
</dbReference>
<evidence type="ECO:0000256" key="9">
    <source>
        <dbReference type="ARBA" id="ARBA00022777"/>
    </source>
</evidence>
<dbReference type="PROSITE" id="PS00108">
    <property type="entry name" value="PROTEIN_KINASE_ST"/>
    <property type="match status" value="1"/>
</dbReference>
<keyword evidence="4" id="KW-0597">Phosphoprotein</keyword>
<evidence type="ECO:0000256" key="12">
    <source>
        <dbReference type="ARBA" id="ARBA00024334"/>
    </source>
</evidence>
<evidence type="ECO:0000256" key="2">
    <source>
        <dbReference type="ARBA" id="ARBA00012513"/>
    </source>
</evidence>
<keyword evidence="8 15" id="KW-0547">Nucleotide-binding</keyword>
<feature type="region of interest" description="Disordered" evidence="16">
    <location>
        <begin position="26"/>
        <end position="95"/>
    </location>
</feature>
<keyword evidence="7" id="KW-0677">Repeat</keyword>
<keyword evidence="10" id="KW-0106">Calcium</keyword>
<reference evidence="19" key="1">
    <citation type="submission" date="2020-06" db="EMBL/GenBank/DDBJ databases">
        <authorList>
            <person name="Li T."/>
            <person name="Hu X."/>
            <person name="Zhang T."/>
            <person name="Song X."/>
            <person name="Zhang H."/>
            <person name="Dai N."/>
            <person name="Sheng W."/>
            <person name="Hou X."/>
            <person name="Wei L."/>
        </authorList>
    </citation>
    <scope>NUCLEOTIDE SEQUENCE</scope>
    <source>
        <strain evidence="19">G02</strain>
        <tissue evidence="19">Leaf</tissue>
    </source>
</reference>
<evidence type="ECO:0000256" key="6">
    <source>
        <dbReference type="ARBA" id="ARBA00022723"/>
    </source>
</evidence>